<protein>
    <submittedName>
        <fullName evidence="10">ATP-binding cassette sub-family A member 3</fullName>
    </submittedName>
</protein>
<dbReference type="Gene3D" id="3.40.50.300">
    <property type="entry name" value="P-loop containing nucleotide triphosphate hydrolases"/>
    <property type="match status" value="2"/>
</dbReference>
<evidence type="ECO:0000256" key="1">
    <source>
        <dbReference type="ARBA" id="ARBA00004141"/>
    </source>
</evidence>
<dbReference type="InterPro" id="IPR003593">
    <property type="entry name" value="AAA+_ATPase"/>
</dbReference>
<dbReference type="FunFam" id="3.40.50.300:FF:000933">
    <property type="entry name" value="ABC transporter A family member 7"/>
    <property type="match status" value="1"/>
</dbReference>
<organism evidence="10 11">
    <name type="scientific">Folsomia candida</name>
    <name type="common">Springtail</name>
    <dbReference type="NCBI Taxonomy" id="158441"/>
    <lineage>
        <taxon>Eukaryota</taxon>
        <taxon>Metazoa</taxon>
        <taxon>Ecdysozoa</taxon>
        <taxon>Arthropoda</taxon>
        <taxon>Hexapoda</taxon>
        <taxon>Collembola</taxon>
        <taxon>Entomobryomorpha</taxon>
        <taxon>Isotomoidea</taxon>
        <taxon>Isotomidae</taxon>
        <taxon>Proisotominae</taxon>
        <taxon>Folsomia</taxon>
    </lineage>
</organism>
<evidence type="ECO:0000256" key="3">
    <source>
        <dbReference type="ARBA" id="ARBA00022741"/>
    </source>
</evidence>
<feature type="region of interest" description="Disordered" evidence="7">
    <location>
        <begin position="62"/>
        <end position="81"/>
    </location>
</feature>
<feature type="transmembrane region" description="Helical" evidence="8">
    <location>
        <begin position="423"/>
        <end position="444"/>
    </location>
</feature>
<evidence type="ECO:0000259" key="9">
    <source>
        <dbReference type="PROSITE" id="PS50893"/>
    </source>
</evidence>
<evidence type="ECO:0000313" key="11">
    <source>
        <dbReference type="Proteomes" id="UP000198287"/>
    </source>
</evidence>
<dbReference type="GO" id="GO:0005319">
    <property type="term" value="F:lipid transporter activity"/>
    <property type="evidence" value="ECO:0007669"/>
    <property type="project" value="TreeGrafter"/>
</dbReference>
<feature type="compositionally biased region" description="Pro residues" evidence="7">
    <location>
        <begin position="32"/>
        <end position="45"/>
    </location>
</feature>
<feature type="region of interest" description="Disordered" evidence="7">
    <location>
        <begin position="244"/>
        <end position="273"/>
    </location>
</feature>
<dbReference type="SMART" id="SM00382">
    <property type="entry name" value="AAA"/>
    <property type="match status" value="2"/>
</dbReference>
<evidence type="ECO:0000313" key="10">
    <source>
        <dbReference type="EMBL" id="OXA51099.1"/>
    </source>
</evidence>
<keyword evidence="11" id="KW-1185">Reference proteome</keyword>
<feature type="domain" description="ABC transporter" evidence="9">
    <location>
        <begin position="549"/>
        <end position="778"/>
    </location>
</feature>
<feature type="compositionally biased region" description="Basic and acidic residues" evidence="7">
    <location>
        <begin position="65"/>
        <end position="76"/>
    </location>
</feature>
<feature type="domain" description="ABC transporter" evidence="9">
    <location>
        <begin position="1303"/>
        <end position="1555"/>
    </location>
</feature>
<dbReference type="SUPFAM" id="SSF52540">
    <property type="entry name" value="P-loop containing nucleoside triphosphate hydrolases"/>
    <property type="match status" value="2"/>
</dbReference>
<sequence>MDSNGPIAWDVNSAPASEPPSNYEAIESYDQPPHPAPPPPKPPAPRGAGYKLMLLIWKESSSPPRRHEGENNHQMDFDSDTYSNRFDKTYLGSSWRCKRSSNISRCIIGWAPEKEGSGNEVDEITRVVNKLETIISPDIEWESFTSEKRIEDNVAQSSLKDIKDKGLKAGVIFGRGLSSIRNRGEGTYPYKIRMMAIRGSGSKVYEFQKEDFLVLQLRTEQALIKSLTGKSPTGNIHLYNTDNMKNEAQQRSGPIRRSSKITPYASTSRSPPSPMVEFKTVSLAQSLIFGFLFMVPSIVGRVVGERVTGVKELMKLSGVPNWEHWLAWILNSMVPLTLSVVGVAMIVTCVGSRRMFWGCNVVLLIILLEAFVLATTTFCFFISTFFTKPSLGTCVGLLIYFVTDAATVVLGFGAYAKLTFLGNFFVCLSPNFGLVMGCMMIGRFENGETGITWGDLFEPATPKDTMTLGYVILALLTAAVLYLVLAMYLENIMPTEYGVRRPWHYPVSDLYQMCQKKSTKVTSGVVESDQDSLEKPGFEKEPETLKAGVVISNLKKSFGRKNAVDGVSMTMYEGEIFALLGHNGAGKTTTISCCTGVMSPTSGSVVINGVDIVKNPKAIGSQVCLCPQHNLLFDDLTVDQHLAFFGRLKGMSSSAAKIERGQMLNRLRLTDKANSYSKKLSGGQKRKLCLGIALIGDAKVVFLDEPTSGLDVEARRAIWDALLAERGNRTIILTTHFMEEADVLGDRIAIMAQGKVQCSGSSMFLKKYFGAGYTFHFTMTGNNGNNGDSILAVVQGHVPTATLEKGKNAGELSITLPTEDCPTSLFPKIFKSLQDKQQSLGIISMGMSLTTMDDVYIKVDEASSAGNKSDPTPAPSVAVTPAPSESHSVGVGSTSQSIAPAGSEDTVAEVPEVDPEDLNKDIVKSRNRGVTLWCQQFGAFVCKRFSYIRRKWKSTTTQVVLPVLIFISCILGANRVMYETMKTDAPSAQKIGFEPYSDKIITLYNDINEVTLNEATWSHIIGPSARQAEGPTLQTKYIFALELNETEITAFYQTGVETKFNNEDALALSLASNVLLAITMDRRSNVTPHLEMTTHPFSRLRNLGEMEKLMKEENFGVIGSLASSNEGVEGYTTMVAVMRGLFMWFPSFEDCSIFPEAKCLHEVESSYLVWTMTKTMKTTMMKQVTPRPTHKPWTWPKNRPTTRPRPWPKYFPHPSFAEEEEVRVVEIFRAGLGQELFYILLVGVLYQIILLLLEVVIFPLLKKHTGKGGAPQVDQGQVDPDVQEEADRVKELVQTRATDQDALVVENFAKMYGPFAAVADVSFGVHHGECFGLLGVNGAGKTTTFRMLTGDESRTRGNAYISNTSLTQSGSAFYSRIGYCPQSDGIIGVLSGLEMVLLFARLRGVKQVKNDCAEWMERVGLTDSKDVQCRNYSGGMKRRLSAAMALVGDPDIVLLDEPVNYSYNSADIQNILEILILEIFLQTSGVDPVSRREFWKIIMSTKASGRAIILTSHSMDEIEACCSRLGIMVNGRLQCLGGVQYLKSKFAQGFTLSVTLTQEALTLNQEVEELIFEILQKFDPCMLRDRHATSLQYQVLNPTIPWDVLFGKMEEVKVKYEKLIADYSITETTLEEVFLAFARMQYPSRYADTKCPCKCG</sequence>
<dbReference type="PROSITE" id="PS00211">
    <property type="entry name" value="ABC_TRANSPORTER_1"/>
    <property type="match status" value="1"/>
</dbReference>
<name>A0A226E0V6_FOLCA</name>
<dbReference type="OrthoDB" id="8061355at2759"/>
<dbReference type="InterPro" id="IPR017871">
    <property type="entry name" value="ABC_transporter-like_CS"/>
</dbReference>
<dbReference type="GO" id="GO:0016020">
    <property type="term" value="C:membrane"/>
    <property type="evidence" value="ECO:0007669"/>
    <property type="project" value="UniProtKB-SubCell"/>
</dbReference>
<evidence type="ECO:0000256" key="8">
    <source>
        <dbReference type="SAM" id="Phobius"/>
    </source>
</evidence>
<feature type="transmembrane region" description="Helical" evidence="8">
    <location>
        <begin position="398"/>
        <end position="416"/>
    </location>
</feature>
<dbReference type="Pfam" id="PF12698">
    <property type="entry name" value="ABC2_membrane_3"/>
    <property type="match status" value="1"/>
</dbReference>
<dbReference type="PANTHER" id="PTHR19229">
    <property type="entry name" value="ATP-BINDING CASSETTE TRANSPORTER SUBFAMILY A ABCA"/>
    <property type="match status" value="1"/>
</dbReference>
<dbReference type="GO" id="GO:0140359">
    <property type="term" value="F:ABC-type transporter activity"/>
    <property type="evidence" value="ECO:0007669"/>
    <property type="project" value="InterPro"/>
</dbReference>
<dbReference type="InterPro" id="IPR013525">
    <property type="entry name" value="ABC2_TM"/>
</dbReference>
<feature type="transmembrane region" description="Helical" evidence="8">
    <location>
        <begin position="283"/>
        <end position="304"/>
    </location>
</feature>
<feature type="transmembrane region" description="Helical" evidence="8">
    <location>
        <begin position="361"/>
        <end position="386"/>
    </location>
</feature>
<feature type="compositionally biased region" description="Low complexity" evidence="7">
    <location>
        <begin position="875"/>
        <end position="884"/>
    </location>
</feature>
<feature type="transmembrane region" description="Helical" evidence="8">
    <location>
        <begin position="1236"/>
        <end position="1261"/>
    </location>
</feature>
<dbReference type="Proteomes" id="UP000198287">
    <property type="component" value="Unassembled WGS sequence"/>
</dbReference>
<comment type="subcellular location">
    <subcellularLocation>
        <location evidence="1">Membrane</location>
        <topology evidence="1">Multi-pass membrane protein</topology>
    </subcellularLocation>
</comment>
<feature type="region of interest" description="Disordered" evidence="7">
    <location>
        <begin position="1"/>
        <end position="47"/>
    </location>
</feature>
<dbReference type="InterPro" id="IPR026082">
    <property type="entry name" value="ABCA"/>
</dbReference>
<feature type="compositionally biased region" description="Polar residues" evidence="7">
    <location>
        <begin position="260"/>
        <end position="270"/>
    </location>
</feature>
<keyword evidence="3" id="KW-0547">Nucleotide-binding</keyword>
<evidence type="ECO:0000256" key="7">
    <source>
        <dbReference type="SAM" id="MobiDB-lite"/>
    </source>
</evidence>
<feature type="transmembrane region" description="Helical" evidence="8">
    <location>
        <begin position="468"/>
        <end position="489"/>
    </location>
</feature>
<evidence type="ECO:0000256" key="5">
    <source>
        <dbReference type="ARBA" id="ARBA00022989"/>
    </source>
</evidence>
<keyword evidence="2 8" id="KW-0812">Transmembrane</keyword>
<dbReference type="PROSITE" id="PS50893">
    <property type="entry name" value="ABC_TRANSPORTER_2"/>
    <property type="match status" value="2"/>
</dbReference>
<dbReference type="CDD" id="cd03263">
    <property type="entry name" value="ABC_subfamily_A"/>
    <property type="match status" value="2"/>
</dbReference>
<proteinExistence type="predicted"/>
<keyword evidence="5 8" id="KW-1133">Transmembrane helix</keyword>
<dbReference type="OMA" id="MYLENIM"/>
<comment type="caution">
    <text evidence="10">The sequence shown here is derived from an EMBL/GenBank/DDBJ whole genome shotgun (WGS) entry which is preliminary data.</text>
</comment>
<evidence type="ECO:0000256" key="4">
    <source>
        <dbReference type="ARBA" id="ARBA00022840"/>
    </source>
</evidence>
<evidence type="ECO:0000256" key="6">
    <source>
        <dbReference type="ARBA" id="ARBA00023136"/>
    </source>
</evidence>
<dbReference type="Pfam" id="PF00005">
    <property type="entry name" value="ABC_tran"/>
    <property type="match status" value="2"/>
</dbReference>
<keyword evidence="4 10" id="KW-0067">ATP-binding</keyword>
<accession>A0A226E0V6</accession>
<dbReference type="InterPro" id="IPR003439">
    <property type="entry name" value="ABC_transporter-like_ATP-bd"/>
</dbReference>
<evidence type="ECO:0000256" key="2">
    <source>
        <dbReference type="ARBA" id="ARBA00022692"/>
    </source>
</evidence>
<dbReference type="GO" id="GO:0005524">
    <property type="term" value="F:ATP binding"/>
    <property type="evidence" value="ECO:0007669"/>
    <property type="project" value="UniProtKB-KW"/>
</dbReference>
<reference evidence="10 11" key="1">
    <citation type="submission" date="2015-12" db="EMBL/GenBank/DDBJ databases">
        <title>The genome of Folsomia candida.</title>
        <authorList>
            <person name="Faddeeva A."/>
            <person name="Derks M.F."/>
            <person name="Anvar Y."/>
            <person name="Smit S."/>
            <person name="Van Straalen N."/>
            <person name="Roelofs D."/>
        </authorList>
    </citation>
    <scope>NUCLEOTIDE SEQUENCE [LARGE SCALE GENOMIC DNA]</scope>
    <source>
        <strain evidence="10 11">VU population</strain>
        <tissue evidence="10">Whole body</tissue>
    </source>
</reference>
<feature type="compositionally biased region" description="Polar residues" evidence="7">
    <location>
        <begin position="885"/>
        <end position="898"/>
    </location>
</feature>
<feature type="transmembrane region" description="Helical" evidence="8">
    <location>
        <begin position="324"/>
        <end position="349"/>
    </location>
</feature>
<gene>
    <name evidence="10" type="ORF">Fcan01_14358</name>
</gene>
<dbReference type="EMBL" id="LNIX01000008">
    <property type="protein sequence ID" value="OXA51099.1"/>
    <property type="molecule type" value="Genomic_DNA"/>
</dbReference>
<dbReference type="InterPro" id="IPR027417">
    <property type="entry name" value="P-loop_NTPase"/>
</dbReference>
<dbReference type="GO" id="GO:0016887">
    <property type="term" value="F:ATP hydrolysis activity"/>
    <property type="evidence" value="ECO:0007669"/>
    <property type="project" value="InterPro"/>
</dbReference>
<keyword evidence="6 8" id="KW-0472">Membrane</keyword>
<dbReference type="PANTHER" id="PTHR19229:SF250">
    <property type="entry name" value="ABC TRANSPORTER DOMAIN-CONTAINING PROTEIN-RELATED"/>
    <property type="match status" value="1"/>
</dbReference>
<feature type="region of interest" description="Disordered" evidence="7">
    <location>
        <begin position="1181"/>
        <end position="1200"/>
    </location>
</feature>
<feature type="region of interest" description="Disordered" evidence="7">
    <location>
        <begin position="863"/>
        <end position="914"/>
    </location>
</feature>
<feature type="transmembrane region" description="Helical" evidence="8">
    <location>
        <begin position="959"/>
        <end position="978"/>
    </location>
</feature>